<reference evidence="6" key="1">
    <citation type="submission" date="2016-10" db="EMBL/GenBank/DDBJ databases">
        <authorList>
            <person name="Varghese N."/>
            <person name="Submissions S."/>
        </authorList>
    </citation>
    <scope>NUCLEOTIDE SEQUENCE [LARGE SCALE GENOMIC DNA]</scope>
    <source>
        <strain evidence="6">KPR-1</strain>
    </source>
</reference>
<dbReference type="GO" id="GO:0016803">
    <property type="term" value="F:ether hydrolase activity"/>
    <property type="evidence" value="ECO:0007669"/>
    <property type="project" value="TreeGrafter"/>
</dbReference>
<keyword evidence="6" id="KW-1185">Reference proteome</keyword>
<dbReference type="InterPro" id="IPR005488">
    <property type="entry name" value="Etherase_MurQ"/>
</dbReference>
<evidence type="ECO:0000256" key="2">
    <source>
        <dbReference type="ARBA" id="ARBA00023277"/>
    </source>
</evidence>
<dbReference type="Proteomes" id="UP000199288">
    <property type="component" value="Unassembled WGS sequence"/>
</dbReference>
<dbReference type="GO" id="GO:0046348">
    <property type="term" value="P:amino sugar catabolic process"/>
    <property type="evidence" value="ECO:0007669"/>
    <property type="project" value="InterPro"/>
</dbReference>
<dbReference type="PANTHER" id="PTHR10088:SF4">
    <property type="entry name" value="GLUCOKINASE REGULATORY PROTEIN"/>
    <property type="match status" value="1"/>
</dbReference>
<dbReference type="NCBIfam" id="NF009222">
    <property type="entry name" value="PRK12570.1"/>
    <property type="match status" value="1"/>
</dbReference>
<dbReference type="Pfam" id="PF22645">
    <property type="entry name" value="GKRP_SIS_N"/>
    <property type="match status" value="1"/>
</dbReference>
<dbReference type="OrthoDB" id="9813395at2"/>
<comment type="similarity">
    <text evidence="3">Belongs to the GCKR-like family. MurNAc-6-P etherase subfamily.</text>
</comment>
<dbReference type="SUPFAM" id="SSF53697">
    <property type="entry name" value="SIS domain"/>
    <property type="match status" value="1"/>
</dbReference>
<dbReference type="CDD" id="cd05007">
    <property type="entry name" value="SIS_Etherase"/>
    <property type="match status" value="1"/>
</dbReference>
<feature type="active site" evidence="3">
    <location>
        <position position="121"/>
    </location>
</feature>
<accession>A0A1H4AA22</accession>
<sequence>MTPQFDYLIGHDVPTEQRNESTLGIDRLATGELVTRLIDANATIHRAVAAQSGQLSAAVEAALISWVAGGVIHYAGAGTSGRLAVLDAVELLPTYGVGEDRVRAHLAGGAAAMMHAVEGAEDDRAAGEELGASLAPTDVMFGVTASGRTPFVAGALSGARSRGATTILLASNPAAELAALADIAILPDTGPEVITGSTRMNAATAQKIVLNTFSTALMVRCGKTFDNLMIDVRATNEKLRARTVRMIVQASGISPEEARGNLTEAGGHIAPALVMALAGVDLAAAKAALAAFPPDPHRAGDPSGIRSALAALG</sequence>
<comment type="function">
    <text evidence="3">Specifically catalyzes the cleavage of the D-lactyl ether substituent of MurNAc 6-phosphate, producing GlcNAc 6-phosphate and D-lactate.</text>
</comment>
<dbReference type="PROSITE" id="PS51464">
    <property type="entry name" value="SIS"/>
    <property type="match status" value="1"/>
</dbReference>
<dbReference type="EMBL" id="FNQV01000007">
    <property type="protein sequence ID" value="SEA32835.1"/>
    <property type="molecule type" value="Genomic_DNA"/>
</dbReference>
<evidence type="ECO:0000256" key="3">
    <source>
        <dbReference type="HAMAP-Rule" id="MF_00068"/>
    </source>
</evidence>
<evidence type="ECO:0000313" key="6">
    <source>
        <dbReference type="Proteomes" id="UP000199288"/>
    </source>
</evidence>
<dbReference type="AlphaFoldDB" id="A0A1H4AA22"/>
<evidence type="ECO:0000259" key="4">
    <source>
        <dbReference type="PROSITE" id="PS51464"/>
    </source>
</evidence>
<dbReference type="GO" id="GO:0009254">
    <property type="term" value="P:peptidoglycan turnover"/>
    <property type="evidence" value="ECO:0007669"/>
    <property type="project" value="TreeGrafter"/>
</dbReference>
<feature type="active site" description="Proton donor" evidence="3">
    <location>
        <position position="90"/>
    </location>
</feature>
<dbReference type="Gene3D" id="3.40.50.10490">
    <property type="entry name" value="Glucose-6-phosphate isomerase like protein, domain 1"/>
    <property type="match status" value="1"/>
</dbReference>
<dbReference type="HAMAP" id="MF_00068">
    <property type="entry name" value="MurQ"/>
    <property type="match status" value="1"/>
</dbReference>
<dbReference type="NCBIfam" id="NF003915">
    <property type="entry name" value="PRK05441.1"/>
    <property type="match status" value="1"/>
</dbReference>
<dbReference type="InterPro" id="IPR001347">
    <property type="entry name" value="SIS_dom"/>
</dbReference>
<gene>
    <name evidence="3" type="primary">murQ</name>
    <name evidence="5" type="ORF">SAMN02910418_01381</name>
</gene>
<dbReference type="InterPro" id="IPR046348">
    <property type="entry name" value="SIS_dom_sf"/>
</dbReference>
<keyword evidence="2 3" id="KW-0119">Carbohydrate metabolism</keyword>
<dbReference type="GO" id="GO:0097173">
    <property type="term" value="P:N-acetylmuramic acid catabolic process"/>
    <property type="evidence" value="ECO:0007669"/>
    <property type="project" value="UniProtKB-UniPathway"/>
</dbReference>
<comment type="miscellaneous">
    <text evidence="3">A lyase-type mechanism (elimination/hydration) is suggested for the cleavage of the lactyl ether bond of MurNAc 6-phosphate, with the formation of an alpha,beta-unsaturated aldehyde intermediate with (E)-stereochemistry, followed by the syn addition of water to give product.</text>
</comment>
<proteinExistence type="inferred from homology"/>
<protein>
    <recommendedName>
        <fullName evidence="3">N-acetylmuramic acid 6-phosphate etherase</fullName>
        <shortName evidence="3">MurNAc-6-P etherase</shortName>
        <ecNumber evidence="3">4.2.1.126</ecNumber>
    </recommendedName>
    <alternativeName>
        <fullName evidence="3">N-acetylmuramic acid 6-phosphate hydrolase</fullName>
    </alternativeName>
    <alternativeName>
        <fullName evidence="3">N-acetylmuramic acid 6-phosphate lyase</fullName>
    </alternativeName>
</protein>
<comment type="subunit">
    <text evidence="3">Homodimer.</text>
</comment>
<feature type="domain" description="SIS" evidence="4">
    <location>
        <begin position="55"/>
        <end position="223"/>
    </location>
</feature>
<dbReference type="PANTHER" id="PTHR10088">
    <property type="entry name" value="GLUCOKINASE REGULATORY PROTEIN"/>
    <property type="match status" value="1"/>
</dbReference>
<keyword evidence="1 3" id="KW-0456">Lyase</keyword>
<comment type="catalytic activity">
    <reaction evidence="3">
        <text>N-acetyl-D-muramate 6-phosphate + H2O = N-acetyl-D-glucosamine 6-phosphate + (R)-lactate</text>
        <dbReference type="Rhea" id="RHEA:26410"/>
        <dbReference type="ChEBI" id="CHEBI:15377"/>
        <dbReference type="ChEBI" id="CHEBI:16004"/>
        <dbReference type="ChEBI" id="CHEBI:57513"/>
        <dbReference type="ChEBI" id="CHEBI:58722"/>
        <dbReference type="EC" id="4.2.1.126"/>
    </reaction>
</comment>
<dbReference type="InterPro" id="IPR040190">
    <property type="entry name" value="MURQ/GCKR"/>
</dbReference>
<evidence type="ECO:0000256" key="1">
    <source>
        <dbReference type="ARBA" id="ARBA00023239"/>
    </source>
</evidence>
<dbReference type="RefSeq" id="WP_092564065.1">
    <property type="nucleotide sequence ID" value="NZ_FNQV01000007.1"/>
</dbReference>
<dbReference type="UniPathway" id="UPA00342"/>
<organism evidence="5 6">
    <name type="scientific">Bowdeniella nasicola</name>
    <dbReference type="NCBI Taxonomy" id="208480"/>
    <lineage>
        <taxon>Bacteria</taxon>
        <taxon>Bacillati</taxon>
        <taxon>Actinomycetota</taxon>
        <taxon>Actinomycetes</taxon>
        <taxon>Actinomycetales</taxon>
        <taxon>Actinomycetaceae</taxon>
        <taxon>Bowdeniella</taxon>
    </lineage>
</organism>
<evidence type="ECO:0000313" key="5">
    <source>
        <dbReference type="EMBL" id="SEA32835.1"/>
    </source>
</evidence>
<comment type="pathway">
    <text evidence="3">Amino-sugar metabolism; N-acetylmuramate degradation.</text>
</comment>
<dbReference type="GO" id="GO:0016835">
    <property type="term" value="F:carbon-oxygen lyase activity"/>
    <property type="evidence" value="ECO:0007669"/>
    <property type="project" value="UniProtKB-UniRule"/>
</dbReference>
<name>A0A1H4AA22_9ACTO</name>
<dbReference type="EC" id="4.2.1.126" evidence="3"/>
<dbReference type="GO" id="GO:0097367">
    <property type="term" value="F:carbohydrate derivative binding"/>
    <property type="evidence" value="ECO:0007669"/>
    <property type="project" value="InterPro"/>
</dbReference>
<dbReference type="Gene3D" id="1.10.8.1080">
    <property type="match status" value="1"/>
</dbReference>